<gene>
    <name evidence="4" type="primary">rihA_2</name>
    <name evidence="4" type="ORF">ERS852406_01022</name>
</gene>
<keyword evidence="1 4" id="KW-0378">Hydrolase</keyword>
<evidence type="ECO:0000259" key="3">
    <source>
        <dbReference type="Pfam" id="PF01156"/>
    </source>
</evidence>
<organism evidence="4 5">
    <name type="scientific">Fusicatenibacter saccharivorans</name>
    <dbReference type="NCBI Taxonomy" id="1150298"/>
    <lineage>
        <taxon>Bacteria</taxon>
        <taxon>Bacillati</taxon>
        <taxon>Bacillota</taxon>
        <taxon>Clostridia</taxon>
        <taxon>Lachnospirales</taxon>
        <taxon>Lachnospiraceae</taxon>
        <taxon>Fusicatenibacter</taxon>
    </lineage>
</organism>
<dbReference type="PANTHER" id="PTHR12304">
    <property type="entry name" value="INOSINE-URIDINE PREFERRING NUCLEOSIDE HYDROLASE"/>
    <property type="match status" value="1"/>
</dbReference>
<dbReference type="AlphaFoldDB" id="A0A174B8E3"/>
<dbReference type="InterPro" id="IPR023186">
    <property type="entry name" value="IUNH"/>
</dbReference>
<dbReference type="GO" id="GO:0006152">
    <property type="term" value="P:purine nucleoside catabolic process"/>
    <property type="evidence" value="ECO:0007669"/>
    <property type="project" value="TreeGrafter"/>
</dbReference>
<dbReference type="GO" id="GO:0005829">
    <property type="term" value="C:cytosol"/>
    <property type="evidence" value="ECO:0007669"/>
    <property type="project" value="TreeGrafter"/>
</dbReference>
<dbReference type="RefSeq" id="WP_055226841.1">
    <property type="nucleotide sequence ID" value="NZ_CAXSRP010000005.1"/>
</dbReference>
<name>A0A174B8E3_9FIRM</name>
<evidence type="ECO:0000256" key="2">
    <source>
        <dbReference type="ARBA" id="ARBA00023295"/>
    </source>
</evidence>
<evidence type="ECO:0000313" key="5">
    <source>
        <dbReference type="Proteomes" id="UP000095706"/>
    </source>
</evidence>
<reference evidence="4 5" key="1">
    <citation type="submission" date="2015-09" db="EMBL/GenBank/DDBJ databases">
        <authorList>
            <consortium name="Pathogen Informatics"/>
        </authorList>
    </citation>
    <scope>NUCLEOTIDE SEQUENCE [LARGE SCALE GENOMIC DNA]</scope>
    <source>
        <strain evidence="4 5">2789STDY5608849</strain>
    </source>
</reference>
<dbReference type="GO" id="GO:0008477">
    <property type="term" value="F:purine nucleosidase activity"/>
    <property type="evidence" value="ECO:0007669"/>
    <property type="project" value="TreeGrafter"/>
</dbReference>
<dbReference type="PANTHER" id="PTHR12304:SF4">
    <property type="entry name" value="URIDINE NUCLEOSIDASE"/>
    <property type="match status" value="1"/>
</dbReference>
<dbReference type="SUPFAM" id="SSF53590">
    <property type="entry name" value="Nucleoside hydrolase"/>
    <property type="match status" value="1"/>
</dbReference>
<evidence type="ECO:0000313" key="4">
    <source>
        <dbReference type="EMBL" id="CUN96944.1"/>
    </source>
</evidence>
<dbReference type="Pfam" id="PF01156">
    <property type="entry name" value="IU_nuc_hydro"/>
    <property type="match status" value="1"/>
</dbReference>
<dbReference type="Gene3D" id="3.90.245.10">
    <property type="entry name" value="Ribonucleoside hydrolase-like"/>
    <property type="match status" value="1"/>
</dbReference>
<accession>A0A174B8E3</accession>
<dbReference type="InterPro" id="IPR001910">
    <property type="entry name" value="Inosine/uridine_hydrolase_dom"/>
</dbReference>
<dbReference type="Proteomes" id="UP000095706">
    <property type="component" value="Unassembled WGS sequence"/>
</dbReference>
<keyword evidence="2 4" id="KW-0326">Glycosidase</keyword>
<dbReference type="InterPro" id="IPR036452">
    <property type="entry name" value="Ribo_hydro-like"/>
</dbReference>
<proteinExistence type="predicted"/>
<feature type="domain" description="Inosine/uridine-preferring nucleoside hydrolase" evidence="3">
    <location>
        <begin position="6"/>
        <end position="307"/>
    </location>
</feature>
<dbReference type="EMBL" id="CYYV01000004">
    <property type="protein sequence ID" value="CUN96944.1"/>
    <property type="molecule type" value="Genomic_DNA"/>
</dbReference>
<evidence type="ECO:0000256" key="1">
    <source>
        <dbReference type="ARBA" id="ARBA00022801"/>
    </source>
</evidence>
<sequence length="348" mass="37837">MNARKLIIDCDPGIDDSLALMLAAASKELDLVGITTVSGNVPASMGAKNALKILSMIGKPDVPVYVGEETPLVRDYVDAMDTHGMDGLGESGWPDAEGLTPNKDAVSFLIETLKATPDVTILALGPMTNLAKVISRAPECLTNLTALVSMGGSYKSHGNCSPVAEYNYWCDPDAAAEVFHAFSELPQLEGKKLHMIGLDVTRKIVLTPNLVEYMKCVNPGVGTRIEELTRFYFDFHWKQEKVIGCVINDPLATAYLVDPSLCSGFDAYTQVETGGLCIGQTVVDAMNFYQKAPNSHILTQVDVRRFFLMFFERVLGVPQEESAPVLDQILTAPPVFPHETMFQKGGEA</sequence>
<dbReference type="EC" id="3.2.-.-" evidence="4"/>
<protein>
    <submittedName>
        <fullName evidence="4">Pyrimidine-specific ribonucleoside hydrolase rihA</fullName>
        <ecNumber evidence="4">3.2.-.-</ecNumber>
    </submittedName>
</protein>